<proteinExistence type="predicted"/>
<keyword evidence="3" id="KW-0732">Signal</keyword>
<sequence length="185" mass="20195">MEQLHTSNVLTRKWYFCFLLISIFSKVEPSTTPDANLLCISECGTCPVICSPPPSPPAQSKPPSLPIESKPPPSPSTDDSEPPPYLTPIYHSTPPPRPQPTPSSPPRTKSCPPPSYITMGTNAPPPPPPPKVVVVPSTQVPAVEPKNNPYPYYYFYTSKGVTFSVDFTGFVIVFLSFHVIFLLLG</sequence>
<dbReference type="AlphaFoldDB" id="A0AAU9PGZ6"/>
<evidence type="ECO:0000313" key="4">
    <source>
        <dbReference type="EMBL" id="CAH1449588.1"/>
    </source>
</evidence>
<evidence type="ECO:0000313" key="5">
    <source>
        <dbReference type="Proteomes" id="UP001157418"/>
    </source>
</evidence>
<protein>
    <submittedName>
        <fullName evidence="4">Uncharacterized protein</fullName>
    </submittedName>
</protein>
<feature type="region of interest" description="Disordered" evidence="1">
    <location>
        <begin position="54"/>
        <end position="124"/>
    </location>
</feature>
<feature type="signal peptide" evidence="3">
    <location>
        <begin position="1"/>
        <end position="29"/>
    </location>
</feature>
<comment type="caution">
    <text evidence="4">The sequence shown here is derived from an EMBL/GenBank/DDBJ whole genome shotgun (WGS) entry which is preliminary data.</text>
</comment>
<feature type="compositionally biased region" description="Pro residues" evidence="1">
    <location>
        <begin position="54"/>
        <end position="75"/>
    </location>
</feature>
<feature type="compositionally biased region" description="Pro residues" evidence="1">
    <location>
        <begin position="93"/>
        <end position="115"/>
    </location>
</feature>
<dbReference type="EMBL" id="CAKMRJ010005634">
    <property type="protein sequence ID" value="CAH1449588.1"/>
    <property type="molecule type" value="Genomic_DNA"/>
</dbReference>
<accession>A0AAU9PGZ6</accession>
<feature type="transmembrane region" description="Helical" evidence="2">
    <location>
        <begin position="167"/>
        <end position="184"/>
    </location>
</feature>
<name>A0AAU9PGZ6_9ASTR</name>
<evidence type="ECO:0000256" key="2">
    <source>
        <dbReference type="SAM" id="Phobius"/>
    </source>
</evidence>
<feature type="chain" id="PRO_5043998241" evidence="3">
    <location>
        <begin position="30"/>
        <end position="185"/>
    </location>
</feature>
<keyword evidence="2" id="KW-0812">Transmembrane</keyword>
<gene>
    <name evidence="4" type="ORF">LVIROSA_LOCUS35064</name>
</gene>
<keyword evidence="5" id="KW-1185">Reference proteome</keyword>
<evidence type="ECO:0000256" key="1">
    <source>
        <dbReference type="SAM" id="MobiDB-lite"/>
    </source>
</evidence>
<keyword evidence="2" id="KW-0472">Membrane</keyword>
<dbReference type="Proteomes" id="UP001157418">
    <property type="component" value="Unassembled WGS sequence"/>
</dbReference>
<keyword evidence="2" id="KW-1133">Transmembrane helix</keyword>
<reference evidence="4 5" key="1">
    <citation type="submission" date="2022-01" db="EMBL/GenBank/DDBJ databases">
        <authorList>
            <person name="Xiong W."/>
            <person name="Schranz E."/>
        </authorList>
    </citation>
    <scope>NUCLEOTIDE SEQUENCE [LARGE SCALE GENOMIC DNA]</scope>
</reference>
<evidence type="ECO:0000256" key="3">
    <source>
        <dbReference type="SAM" id="SignalP"/>
    </source>
</evidence>
<organism evidence="4 5">
    <name type="scientific">Lactuca virosa</name>
    <dbReference type="NCBI Taxonomy" id="75947"/>
    <lineage>
        <taxon>Eukaryota</taxon>
        <taxon>Viridiplantae</taxon>
        <taxon>Streptophyta</taxon>
        <taxon>Embryophyta</taxon>
        <taxon>Tracheophyta</taxon>
        <taxon>Spermatophyta</taxon>
        <taxon>Magnoliopsida</taxon>
        <taxon>eudicotyledons</taxon>
        <taxon>Gunneridae</taxon>
        <taxon>Pentapetalae</taxon>
        <taxon>asterids</taxon>
        <taxon>campanulids</taxon>
        <taxon>Asterales</taxon>
        <taxon>Asteraceae</taxon>
        <taxon>Cichorioideae</taxon>
        <taxon>Cichorieae</taxon>
        <taxon>Lactucinae</taxon>
        <taxon>Lactuca</taxon>
    </lineage>
</organism>